<keyword evidence="3" id="KW-1185">Reference proteome</keyword>
<dbReference type="InterPro" id="IPR002761">
    <property type="entry name" value="Diphthami_syn_dom"/>
</dbReference>
<dbReference type="GO" id="GO:0017183">
    <property type="term" value="P:protein histidyl modification to diphthamide"/>
    <property type="evidence" value="ECO:0007669"/>
    <property type="project" value="TreeGrafter"/>
</dbReference>
<comment type="caution">
    <text evidence="2">The sequence shown here is derived from an EMBL/GenBank/DDBJ whole genome shotgun (WGS) entry which is preliminary data.</text>
</comment>
<organism evidence="2 3">
    <name type="scientific">candidate division MSBL1 archaeon SCGC-AAA382C18</name>
    <dbReference type="NCBI Taxonomy" id="1698281"/>
    <lineage>
        <taxon>Archaea</taxon>
        <taxon>Methanobacteriati</taxon>
        <taxon>Methanobacteriota</taxon>
        <taxon>candidate division MSBL1</taxon>
    </lineage>
</organism>
<dbReference type="EMBL" id="LHYF01000035">
    <property type="protein sequence ID" value="KXB06549.1"/>
    <property type="molecule type" value="Genomic_DNA"/>
</dbReference>
<dbReference type="NCBIfam" id="TIGR00290">
    <property type="entry name" value="MJ0570_dom"/>
    <property type="match status" value="1"/>
</dbReference>
<evidence type="ECO:0000313" key="2">
    <source>
        <dbReference type="EMBL" id="KXB06549.1"/>
    </source>
</evidence>
<dbReference type="InterPro" id="IPR014729">
    <property type="entry name" value="Rossmann-like_a/b/a_fold"/>
</dbReference>
<dbReference type="Gene3D" id="3.90.1490.10">
    <property type="entry name" value="putative n-type atp pyrophosphatase, domain 2"/>
    <property type="match status" value="1"/>
</dbReference>
<dbReference type="Pfam" id="PF01902">
    <property type="entry name" value="Diphthami_syn_2"/>
    <property type="match status" value="1"/>
</dbReference>
<dbReference type="AlphaFoldDB" id="A0A133VJE0"/>
<feature type="domain" description="Diphthamide synthase" evidence="1">
    <location>
        <begin position="7"/>
        <end position="211"/>
    </location>
</feature>
<reference evidence="2 3" key="1">
    <citation type="journal article" date="2016" name="Sci. Rep.">
        <title>Metabolic traits of an uncultured archaeal lineage -MSBL1- from brine pools of the Red Sea.</title>
        <authorList>
            <person name="Mwirichia R."/>
            <person name="Alam I."/>
            <person name="Rashid M."/>
            <person name="Vinu M."/>
            <person name="Ba-Alawi W."/>
            <person name="Anthony Kamau A."/>
            <person name="Kamanda Ngugi D."/>
            <person name="Goker M."/>
            <person name="Klenk H.P."/>
            <person name="Bajic V."/>
            <person name="Stingl U."/>
        </authorList>
    </citation>
    <scope>NUCLEOTIDE SEQUENCE [LARGE SCALE GENOMIC DNA]</scope>
    <source>
        <strain evidence="2">SCGC-AAA382C18</strain>
    </source>
</reference>
<dbReference type="CDD" id="cd01994">
    <property type="entry name" value="AANH_PF0828-like"/>
    <property type="match status" value="1"/>
</dbReference>
<name>A0A133VJE0_9EURY</name>
<evidence type="ECO:0000259" key="1">
    <source>
        <dbReference type="Pfam" id="PF01902"/>
    </source>
</evidence>
<dbReference type="InterPro" id="IPR030662">
    <property type="entry name" value="DPH6/MJ0570"/>
</dbReference>
<gene>
    <name evidence="2" type="ORF">AKJ52_02110</name>
</gene>
<dbReference type="PANTHER" id="PTHR12196">
    <property type="entry name" value="DOMAIN OF UNKNOWN FUNCTION 71 DUF71 -CONTAINING PROTEIN"/>
    <property type="match status" value="1"/>
</dbReference>
<proteinExistence type="predicted"/>
<sequence length="216" mass="24785">MLLTVFCSWSGGKESTLALQRAIEMGLNIDYLVNMVPKEGSTVGHGLSPEFYSMQAESMQIKIKQKGTDWEEYEESFSDIVRSIDADKGIFGDVYLPDHRGWVEDKSEELGFEPLEPLWNQNPEELYREYLDKGFEGIIVKVKPEKVPEKWLGKTLDEEFLNFLKENDICPLGEGGEYHTATLNGPIFKNRIKVKLERNKKYGNGTIIELEDQRLV</sequence>
<protein>
    <recommendedName>
        <fullName evidence="1">Diphthamide synthase domain-containing protein</fullName>
    </recommendedName>
</protein>
<dbReference type="Gene3D" id="3.40.50.620">
    <property type="entry name" value="HUPs"/>
    <property type="match status" value="1"/>
</dbReference>
<dbReference type="PANTHER" id="PTHR12196:SF2">
    <property type="entry name" value="DIPHTHINE--AMMONIA LIGASE"/>
    <property type="match status" value="1"/>
</dbReference>
<dbReference type="GO" id="GO:0017178">
    <property type="term" value="F:diphthine-ammonia ligase activity"/>
    <property type="evidence" value="ECO:0007669"/>
    <property type="project" value="TreeGrafter"/>
</dbReference>
<dbReference type="Proteomes" id="UP000070404">
    <property type="component" value="Unassembled WGS sequence"/>
</dbReference>
<evidence type="ECO:0000313" key="3">
    <source>
        <dbReference type="Proteomes" id="UP000070404"/>
    </source>
</evidence>
<accession>A0A133VJE0</accession>
<dbReference type="SUPFAM" id="SSF52402">
    <property type="entry name" value="Adenine nucleotide alpha hydrolases-like"/>
    <property type="match status" value="1"/>
</dbReference>